<dbReference type="Pfam" id="PF07690">
    <property type="entry name" value="MFS_1"/>
    <property type="match status" value="1"/>
</dbReference>
<feature type="transmembrane region" description="Helical" evidence="6">
    <location>
        <begin position="55"/>
        <end position="76"/>
    </location>
</feature>
<dbReference type="EMBL" id="PXYV01000034">
    <property type="protein sequence ID" value="PSR21446.1"/>
    <property type="molecule type" value="Genomic_DNA"/>
</dbReference>
<dbReference type="GO" id="GO:0005886">
    <property type="term" value="C:plasma membrane"/>
    <property type="evidence" value="ECO:0007669"/>
    <property type="project" value="UniProtKB-SubCell"/>
</dbReference>
<feature type="transmembrane region" description="Helical" evidence="6">
    <location>
        <begin position="372"/>
        <end position="392"/>
    </location>
</feature>
<keyword evidence="3 6" id="KW-0812">Transmembrane</keyword>
<dbReference type="GO" id="GO:0022857">
    <property type="term" value="F:transmembrane transporter activity"/>
    <property type="evidence" value="ECO:0007669"/>
    <property type="project" value="InterPro"/>
</dbReference>
<dbReference type="Gene3D" id="1.20.1250.20">
    <property type="entry name" value="MFS general substrate transporter like domains"/>
    <property type="match status" value="1"/>
</dbReference>
<reference evidence="8 9" key="1">
    <citation type="journal article" date="2014" name="BMC Genomics">
        <title>Comparison of environmental and isolate Sulfobacillus genomes reveals diverse carbon, sulfur, nitrogen, and hydrogen metabolisms.</title>
        <authorList>
            <person name="Justice N.B."/>
            <person name="Norman A."/>
            <person name="Brown C.T."/>
            <person name="Singh A."/>
            <person name="Thomas B.C."/>
            <person name="Banfield J.F."/>
        </authorList>
    </citation>
    <scope>NUCLEOTIDE SEQUENCE [LARGE SCALE GENOMIC DNA]</scope>
    <source>
        <strain evidence="8">AMDSBA3</strain>
    </source>
</reference>
<dbReference type="InterPro" id="IPR036259">
    <property type="entry name" value="MFS_trans_sf"/>
</dbReference>
<sequence>MHHRVADKMSTHPISPRFFFILAIMAGATAANLYYNQPLLVLMGKTFGVPDARMGLVTTFTQAGYAIGLLAFVPLADYLERRRLVMGLLLLVSVALLAVGLSQSLAWLDISSFFVGLFTIVPQVLVPLAADLADNTNRGRVVGTVMSGLLIGILVARTFSGLIAGVWGWRTVYFIASVMMLIVLAYVFWQFPQHRSSHPAENFTSLMRSLLELVAHEPELRRVSLTGGLIFAAFSAVWTTLTFRLSGVPYHYPASTIGLFGLVGVAGALIAPVAGRLADRRDPRFAVIGALILAVVVYVLLGVASAILPLLILGIIGVDLATNSAQISNQARVYGIRPEARGRSNTVYMVCYFIGASLGSALGSLLWTELGWVGVMGLCVVFIGLAGAIHYWSYRMQPSDTNPSLR</sequence>
<feature type="transmembrane region" description="Helical" evidence="6">
    <location>
        <begin position="307"/>
        <end position="325"/>
    </location>
</feature>
<evidence type="ECO:0000256" key="4">
    <source>
        <dbReference type="ARBA" id="ARBA00022989"/>
    </source>
</evidence>
<protein>
    <submittedName>
        <fullName evidence="8">MFS transporter</fullName>
    </submittedName>
</protein>
<gene>
    <name evidence="8" type="ORF">C7B45_10890</name>
</gene>
<accession>A0A2T2WGT6</accession>
<feature type="transmembrane region" description="Helical" evidence="6">
    <location>
        <begin position="285"/>
        <end position="301"/>
    </location>
</feature>
<organism evidence="8 9">
    <name type="scientific">Sulfobacillus acidophilus</name>
    <dbReference type="NCBI Taxonomy" id="53633"/>
    <lineage>
        <taxon>Bacteria</taxon>
        <taxon>Bacillati</taxon>
        <taxon>Bacillota</taxon>
        <taxon>Clostridia</taxon>
        <taxon>Eubacteriales</taxon>
        <taxon>Clostridiales Family XVII. Incertae Sedis</taxon>
        <taxon>Sulfobacillus</taxon>
    </lineage>
</organism>
<name>A0A2T2WGT6_9FIRM</name>
<evidence type="ECO:0000313" key="9">
    <source>
        <dbReference type="Proteomes" id="UP000241848"/>
    </source>
</evidence>
<dbReference type="InterPro" id="IPR011701">
    <property type="entry name" value="MFS"/>
</dbReference>
<feature type="transmembrane region" description="Helical" evidence="6">
    <location>
        <begin position="172"/>
        <end position="189"/>
    </location>
</feature>
<dbReference type="PANTHER" id="PTHR42910:SF1">
    <property type="entry name" value="MAJOR FACILITATOR SUPERFAMILY (MFS) PROFILE DOMAIN-CONTAINING PROTEIN"/>
    <property type="match status" value="1"/>
</dbReference>
<feature type="transmembrane region" description="Helical" evidence="6">
    <location>
        <begin position="145"/>
        <end position="166"/>
    </location>
</feature>
<evidence type="ECO:0000256" key="3">
    <source>
        <dbReference type="ARBA" id="ARBA00022692"/>
    </source>
</evidence>
<proteinExistence type="predicted"/>
<keyword evidence="4 6" id="KW-1133">Transmembrane helix</keyword>
<keyword evidence="5 6" id="KW-0472">Membrane</keyword>
<dbReference type="CDD" id="cd17324">
    <property type="entry name" value="MFS_NepI_like"/>
    <property type="match status" value="1"/>
</dbReference>
<dbReference type="InterPro" id="IPR020846">
    <property type="entry name" value="MFS_dom"/>
</dbReference>
<comment type="subcellular location">
    <subcellularLocation>
        <location evidence="1">Cell membrane</location>
        <topology evidence="1">Multi-pass membrane protein</topology>
    </subcellularLocation>
</comment>
<evidence type="ECO:0000256" key="1">
    <source>
        <dbReference type="ARBA" id="ARBA00004651"/>
    </source>
</evidence>
<evidence type="ECO:0000259" key="7">
    <source>
        <dbReference type="PROSITE" id="PS50850"/>
    </source>
</evidence>
<dbReference type="SUPFAM" id="SSF103473">
    <property type="entry name" value="MFS general substrate transporter"/>
    <property type="match status" value="1"/>
</dbReference>
<feature type="transmembrane region" description="Helical" evidence="6">
    <location>
        <begin position="225"/>
        <end position="246"/>
    </location>
</feature>
<feature type="domain" description="Major facilitator superfamily (MFS) profile" evidence="7">
    <location>
        <begin position="18"/>
        <end position="406"/>
    </location>
</feature>
<evidence type="ECO:0000256" key="5">
    <source>
        <dbReference type="ARBA" id="ARBA00023136"/>
    </source>
</evidence>
<dbReference type="PANTHER" id="PTHR42910">
    <property type="entry name" value="TRANSPORTER SCO4007-RELATED"/>
    <property type="match status" value="1"/>
</dbReference>
<keyword evidence="2" id="KW-0813">Transport</keyword>
<evidence type="ECO:0000256" key="6">
    <source>
        <dbReference type="SAM" id="Phobius"/>
    </source>
</evidence>
<dbReference type="PROSITE" id="PS50850">
    <property type="entry name" value="MFS"/>
    <property type="match status" value="1"/>
</dbReference>
<feature type="transmembrane region" description="Helical" evidence="6">
    <location>
        <begin position="252"/>
        <end position="273"/>
    </location>
</feature>
<dbReference type="Proteomes" id="UP000241848">
    <property type="component" value="Unassembled WGS sequence"/>
</dbReference>
<comment type="caution">
    <text evidence="8">The sequence shown here is derived from an EMBL/GenBank/DDBJ whole genome shotgun (WGS) entry which is preliminary data.</text>
</comment>
<feature type="transmembrane region" description="Helical" evidence="6">
    <location>
        <begin position="113"/>
        <end position="133"/>
    </location>
</feature>
<evidence type="ECO:0000256" key="2">
    <source>
        <dbReference type="ARBA" id="ARBA00022448"/>
    </source>
</evidence>
<feature type="transmembrane region" description="Helical" evidence="6">
    <location>
        <begin position="18"/>
        <end position="35"/>
    </location>
</feature>
<evidence type="ECO:0000313" key="8">
    <source>
        <dbReference type="EMBL" id="PSR21446.1"/>
    </source>
</evidence>
<feature type="transmembrane region" description="Helical" evidence="6">
    <location>
        <begin position="88"/>
        <end position="107"/>
    </location>
</feature>
<dbReference type="AlphaFoldDB" id="A0A2T2WGT6"/>
<feature type="transmembrane region" description="Helical" evidence="6">
    <location>
        <begin position="346"/>
        <end position="366"/>
    </location>
</feature>